<comment type="caution">
    <text evidence="1">The sequence shown here is derived from an EMBL/GenBank/DDBJ whole genome shotgun (WGS) entry which is preliminary data.</text>
</comment>
<organism evidence="1 2">
    <name type="scientific">Parnassius apollo</name>
    <name type="common">Apollo butterfly</name>
    <name type="synonym">Papilio apollo</name>
    <dbReference type="NCBI Taxonomy" id="110799"/>
    <lineage>
        <taxon>Eukaryota</taxon>
        <taxon>Metazoa</taxon>
        <taxon>Ecdysozoa</taxon>
        <taxon>Arthropoda</taxon>
        <taxon>Hexapoda</taxon>
        <taxon>Insecta</taxon>
        <taxon>Pterygota</taxon>
        <taxon>Neoptera</taxon>
        <taxon>Endopterygota</taxon>
        <taxon>Lepidoptera</taxon>
        <taxon>Glossata</taxon>
        <taxon>Ditrysia</taxon>
        <taxon>Papilionoidea</taxon>
        <taxon>Papilionidae</taxon>
        <taxon>Parnassiinae</taxon>
        <taxon>Parnassini</taxon>
        <taxon>Parnassius</taxon>
        <taxon>Parnassius</taxon>
    </lineage>
</organism>
<protein>
    <submittedName>
        <fullName evidence="1">(apollo) hypothetical protein</fullName>
    </submittedName>
</protein>
<evidence type="ECO:0000313" key="2">
    <source>
        <dbReference type="Proteomes" id="UP000691718"/>
    </source>
</evidence>
<dbReference type="AlphaFoldDB" id="A0A8S3X5Z8"/>
<name>A0A8S3X5Z8_PARAO</name>
<reference evidence="1" key="1">
    <citation type="submission" date="2021-04" db="EMBL/GenBank/DDBJ databases">
        <authorList>
            <person name="Tunstrom K."/>
        </authorList>
    </citation>
    <scope>NUCLEOTIDE SEQUENCE</scope>
</reference>
<proteinExistence type="predicted"/>
<accession>A0A8S3X5Z8</accession>
<sequence>MERSILNIKLRNKIKLTNIRSKTRVTDVAHTVKKLKWKWAGHMIRNGKEKLTKNFTVWYPRDGKRRKGRQKLRWENDIKQTATTTCQREAANKEIWKTLGEAYAKWQADNNVTDVED</sequence>
<evidence type="ECO:0000313" key="1">
    <source>
        <dbReference type="EMBL" id="CAG4999579.1"/>
    </source>
</evidence>
<gene>
    <name evidence="1" type="ORF">PAPOLLO_LOCUS13568</name>
</gene>
<dbReference type="OrthoDB" id="407509at2759"/>
<dbReference type="Proteomes" id="UP000691718">
    <property type="component" value="Unassembled WGS sequence"/>
</dbReference>
<dbReference type="EMBL" id="CAJQZP010000937">
    <property type="protein sequence ID" value="CAG4999579.1"/>
    <property type="molecule type" value="Genomic_DNA"/>
</dbReference>
<keyword evidence="2" id="KW-1185">Reference proteome</keyword>